<dbReference type="FunFam" id="1.25.40.10:FF:000344">
    <property type="entry name" value="Pentatricopeptide repeat-containing protein"/>
    <property type="match status" value="1"/>
</dbReference>
<dbReference type="EMBL" id="JBEDUW010000002">
    <property type="protein sequence ID" value="KAK9946512.1"/>
    <property type="molecule type" value="Genomic_DNA"/>
</dbReference>
<dbReference type="InterPro" id="IPR002885">
    <property type="entry name" value="PPR_rpt"/>
</dbReference>
<keyword evidence="4" id="KW-1185">Reference proteome</keyword>
<evidence type="ECO:0000256" key="2">
    <source>
        <dbReference type="PROSITE-ProRule" id="PRU00708"/>
    </source>
</evidence>
<dbReference type="Gene3D" id="1.25.40.10">
    <property type="entry name" value="Tetratricopeptide repeat domain"/>
    <property type="match status" value="5"/>
</dbReference>
<dbReference type="FunFam" id="1.25.40.10:FF:000073">
    <property type="entry name" value="Pentatricopeptide repeat-containing protein chloroplastic"/>
    <property type="match status" value="1"/>
</dbReference>
<reference evidence="3 4" key="1">
    <citation type="journal article" date="2023" name="G3 (Bethesda)">
        <title>A chromosome-length genome assembly and annotation of blackberry (Rubus argutus, cv. 'Hillquist').</title>
        <authorList>
            <person name="Bruna T."/>
            <person name="Aryal R."/>
            <person name="Dudchenko O."/>
            <person name="Sargent D.J."/>
            <person name="Mead D."/>
            <person name="Buti M."/>
            <person name="Cavallini A."/>
            <person name="Hytonen T."/>
            <person name="Andres J."/>
            <person name="Pham M."/>
            <person name="Weisz D."/>
            <person name="Mascagni F."/>
            <person name="Usai G."/>
            <person name="Natali L."/>
            <person name="Bassil N."/>
            <person name="Fernandez G.E."/>
            <person name="Lomsadze A."/>
            <person name="Armour M."/>
            <person name="Olukolu B."/>
            <person name="Poorten T."/>
            <person name="Britton C."/>
            <person name="Davik J."/>
            <person name="Ashrafi H."/>
            <person name="Aiden E.L."/>
            <person name="Borodovsky M."/>
            <person name="Worthington M."/>
        </authorList>
    </citation>
    <scope>NUCLEOTIDE SEQUENCE [LARGE SCALE GENOMIC DNA]</scope>
    <source>
        <strain evidence="3">PI 553951</strain>
    </source>
</reference>
<dbReference type="PROSITE" id="PS51375">
    <property type="entry name" value="PPR"/>
    <property type="match status" value="5"/>
</dbReference>
<accession>A0AAW1YCA7</accession>
<dbReference type="InterPro" id="IPR046848">
    <property type="entry name" value="E_motif"/>
</dbReference>
<keyword evidence="1" id="KW-0677">Repeat</keyword>
<evidence type="ECO:0000313" key="4">
    <source>
        <dbReference type="Proteomes" id="UP001457282"/>
    </source>
</evidence>
<dbReference type="PANTHER" id="PTHR47926:SF347">
    <property type="entry name" value="PENTATRICOPEPTIDE REPEAT-CONTAINING PROTEIN"/>
    <property type="match status" value="1"/>
</dbReference>
<protein>
    <recommendedName>
        <fullName evidence="5">Pentatricopeptide repeat-containing protein</fullName>
    </recommendedName>
</protein>
<dbReference type="Pfam" id="PF01535">
    <property type="entry name" value="PPR"/>
    <property type="match status" value="7"/>
</dbReference>
<proteinExistence type="predicted"/>
<dbReference type="GO" id="GO:0003723">
    <property type="term" value="F:RNA binding"/>
    <property type="evidence" value="ECO:0007669"/>
    <property type="project" value="InterPro"/>
</dbReference>
<name>A0AAW1YCA7_RUBAR</name>
<feature type="repeat" description="PPR" evidence="2">
    <location>
        <begin position="122"/>
        <end position="156"/>
    </location>
</feature>
<feature type="repeat" description="PPR" evidence="2">
    <location>
        <begin position="454"/>
        <end position="488"/>
    </location>
</feature>
<dbReference type="GO" id="GO:0009451">
    <property type="term" value="P:RNA modification"/>
    <property type="evidence" value="ECO:0007669"/>
    <property type="project" value="InterPro"/>
</dbReference>
<evidence type="ECO:0000256" key="1">
    <source>
        <dbReference type="ARBA" id="ARBA00022737"/>
    </source>
</evidence>
<evidence type="ECO:0000313" key="3">
    <source>
        <dbReference type="EMBL" id="KAK9946512.1"/>
    </source>
</evidence>
<organism evidence="3 4">
    <name type="scientific">Rubus argutus</name>
    <name type="common">Southern blackberry</name>
    <dbReference type="NCBI Taxonomy" id="59490"/>
    <lineage>
        <taxon>Eukaryota</taxon>
        <taxon>Viridiplantae</taxon>
        <taxon>Streptophyta</taxon>
        <taxon>Embryophyta</taxon>
        <taxon>Tracheophyta</taxon>
        <taxon>Spermatophyta</taxon>
        <taxon>Magnoliopsida</taxon>
        <taxon>eudicotyledons</taxon>
        <taxon>Gunneridae</taxon>
        <taxon>Pentapetalae</taxon>
        <taxon>rosids</taxon>
        <taxon>fabids</taxon>
        <taxon>Rosales</taxon>
        <taxon>Rosaceae</taxon>
        <taxon>Rosoideae</taxon>
        <taxon>Rosoideae incertae sedis</taxon>
        <taxon>Rubus</taxon>
    </lineage>
</organism>
<dbReference type="NCBIfam" id="TIGR00756">
    <property type="entry name" value="PPR"/>
    <property type="match status" value="4"/>
</dbReference>
<dbReference type="FunFam" id="1.25.40.10:FF:001319">
    <property type="entry name" value="Pentatricopeptide repeat-containing protein"/>
    <property type="match status" value="1"/>
</dbReference>
<dbReference type="AlphaFoldDB" id="A0AAW1YCA7"/>
<dbReference type="InterPro" id="IPR011990">
    <property type="entry name" value="TPR-like_helical_dom_sf"/>
</dbReference>
<dbReference type="InterPro" id="IPR046960">
    <property type="entry name" value="PPR_At4g14850-like_plant"/>
</dbReference>
<dbReference type="Pfam" id="PF13041">
    <property type="entry name" value="PPR_2"/>
    <property type="match status" value="2"/>
</dbReference>
<feature type="repeat" description="PPR" evidence="2">
    <location>
        <begin position="223"/>
        <end position="257"/>
    </location>
</feature>
<dbReference type="Pfam" id="PF20431">
    <property type="entry name" value="E_motif"/>
    <property type="match status" value="1"/>
</dbReference>
<feature type="repeat" description="PPR" evidence="2">
    <location>
        <begin position="520"/>
        <end position="554"/>
    </location>
</feature>
<dbReference type="FunFam" id="1.25.40.10:FF:000288">
    <property type="entry name" value="Pentatricopeptide repeat-containing protein At4g02750"/>
    <property type="match status" value="1"/>
</dbReference>
<dbReference type="Proteomes" id="UP001457282">
    <property type="component" value="Unassembled WGS sequence"/>
</dbReference>
<gene>
    <name evidence="3" type="ORF">M0R45_011975</name>
</gene>
<feature type="repeat" description="PPR" evidence="2">
    <location>
        <begin position="419"/>
        <end position="453"/>
    </location>
</feature>
<comment type="caution">
    <text evidence="3">The sequence shown here is derived from an EMBL/GenBank/DDBJ whole genome shotgun (WGS) entry which is preliminary data.</text>
</comment>
<evidence type="ECO:0008006" key="5">
    <source>
        <dbReference type="Google" id="ProtNLM"/>
    </source>
</evidence>
<dbReference type="PANTHER" id="PTHR47926">
    <property type="entry name" value="PENTATRICOPEPTIDE REPEAT-CONTAINING PROTEIN"/>
    <property type="match status" value="1"/>
</dbReference>
<sequence length="705" mass="77938">MNLACSIGLSTKPNLTHFHSLLNSRIDRKNSKQALLLFRQLFEFNVKPNHLTLALLIKACTSSPSSFNSVNAEIEAGQIHTHLVKSGVDRFVYVGTALLDFYMKLGCVKNARKMFDDMPDRDDVSWNAVICGVSRNGHDFEAFKLFVQMCREGFRPHHTTLVSLLPSCGRHELAFQGQSIHGFGIKAGLDSDSQVKNTLTSMYAKCADLEAAELLFEEIVDKSVVSWNTMIGAYGQNGFFGEAMLVFKRMQEENVRANLVTMVSLLSANANPESTHCHAIKTGLVSNASVVTSLICEYAASGNTESGELLYKSLPQKNLVSLTALISSYAEKGILGQVMECFAQLQHLDMKLDAVAMVSILHGIKHPAEIGLGLAFHGYGLRSGLSADCLVLNGLISMYSRFDKIKDAFLLFSEMREKPLISWNSLISGCVQAGRASDALELFSQMKMHGHSPDTITISSLLSGCCQLGYLKFGERLHNYVLRNNLEVEDFIGTSLIDMYTKCGRIEHAEMVFKSIKEPCLATWNSMISAYSLYGLEHNALACFSEMQERGLQPDKITFLGVLAACTHGGLVQQGRTYFQIMGEKFNVTPSLQHCACMVGLYGRAGLFEEALMFIRGMEIEPDFAVWGALLNACCIHQEVELGEYIAKKMFFLDSKNGGFFVLMSNLYAVKGRWEDVAKVREMMRQTGGDGCSGISVIESLDDIK</sequence>